<name>A0A6G1GB71_9PEZI</name>
<accession>A0A6G1GB71</accession>
<dbReference type="PROSITE" id="PS50048">
    <property type="entry name" value="ZN2_CY6_FUNGAL_2"/>
    <property type="match status" value="1"/>
</dbReference>
<reference evidence="7" key="3">
    <citation type="submission" date="2025-04" db="UniProtKB">
        <authorList>
            <consortium name="RefSeq"/>
        </authorList>
    </citation>
    <scope>IDENTIFICATION</scope>
    <source>
        <strain evidence="7">CBS 781.70</strain>
    </source>
</reference>
<keyword evidence="6" id="KW-1185">Reference proteome</keyword>
<dbReference type="PROSITE" id="PS00463">
    <property type="entry name" value="ZN2_CY6_FUNGAL_1"/>
    <property type="match status" value="1"/>
</dbReference>
<dbReference type="OrthoDB" id="103819at2759"/>
<dbReference type="CDD" id="cd12148">
    <property type="entry name" value="fungal_TF_MHR"/>
    <property type="match status" value="1"/>
</dbReference>
<protein>
    <recommendedName>
        <fullName evidence="4">Zn(2)-C6 fungal-type domain-containing protein</fullName>
    </recommendedName>
</protein>
<dbReference type="GO" id="GO:0003677">
    <property type="term" value="F:DNA binding"/>
    <property type="evidence" value="ECO:0007669"/>
    <property type="project" value="InterPro"/>
</dbReference>
<feature type="domain" description="Zn(2)-C6 fungal-type" evidence="4">
    <location>
        <begin position="18"/>
        <end position="47"/>
    </location>
</feature>
<evidence type="ECO:0000313" key="7">
    <source>
        <dbReference type="RefSeq" id="XP_033536969.1"/>
    </source>
</evidence>
<feature type="region of interest" description="Disordered" evidence="3">
    <location>
        <begin position="87"/>
        <end position="127"/>
    </location>
</feature>
<keyword evidence="1" id="KW-0479">Metal-binding</keyword>
<dbReference type="RefSeq" id="XP_033536969.1">
    <property type="nucleotide sequence ID" value="XM_033678712.1"/>
</dbReference>
<dbReference type="Proteomes" id="UP000504638">
    <property type="component" value="Unplaced"/>
</dbReference>
<dbReference type="SUPFAM" id="SSF57701">
    <property type="entry name" value="Zn2/Cys6 DNA-binding domain"/>
    <property type="match status" value="1"/>
</dbReference>
<dbReference type="SMART" id="SM00066">
    <property type="entry name" value="GAL4"/>
    <property type="match status" value="1"/>
</dbReference>
<evidence type="ECO:0000256" key="1">
    <source>
        <dbReference type="ARBA" id="ARBA00022723"/>
    </source>
</evidence>
<gene>
    <name evidence="5 7" type="ORF">P152DRAFT_455055</name>
</gene>
<dbReference type="GO" id="GO:0006351">
    <property type="term" value="P:DNA-templated transcription"/>
    <property type="evidence" value="ECO:0007669"/>
    <property type="project" value="InterPro"/>
</dbReference>
<reference evidence="7" key="2">
    <citation type="submission" date="2020-04" db="EMBL/GenBank/DDBJ databases">
        <authorList>
            <consortium name="NCBI Genome Project"/>
        </authorList>
    </citation>
    <scope>NUCLEOTIDE SEQUENCE</scope>
    <source>
        <strain evidence="7">CBS 781.70</strain>
    </source>
</reference>
<dbReference type="GeneID" id="54419282"/>
<dbReference type="Pfam" id="PF04082">
    <property type="entry name" value="Fungal_trans"/>
    <property type="match status" value="1"/>
</dbReference>
<dbReference type="GO" id="GO:0000981">
    <property type="term" value="F:DNA-binding transcription factor activity, RNA polymerase II-specific"/>
    <property type="evidence" value="ECO:0007669"/>
    <property type="project" value="InterPro"/>
</dbReference>
<dbReference type="CDD" id="cd00067">
    <property type="entry name" value="GAL4"/>
    <property type="match status" value="1"/>
</dbReference>
<sequence length="688" mass="76625">MPSESTNASPIGGTLQRACDNCKNRKVRCDKALPCSNCKASGTECRTTVEQREPRQRILISAHYEKKIDSLEEKLNRIEGLLQSLVDSSSTRKSNKSQAGTGYLTPTQSSSNLTPNAQPSPEKPVEYGGQLSVNANSIIAQNFLKDAVASSPYTSQNPEMTAALYNLQQIVERQRQPQIRPFLGKIANVGISREELPPIDLVLEILRRLQRTLSFAFLCCFPHMSIPVFVEKCKAVYFDPFMVDVATSVIVHGGLAYLCKEQAWMTNDPIEKETFEKCITQFRANFQKSLNEMPLNMPATGEYIDALLIASSDSMENGRVNQTWTYNSAAVRLCMMLGYHRASTMTDDSIEVRATKHIAFWSAYITDKSLSLRLGRPPAIQDFDVDITPPVRFGIPEKDIWIDKIGFWVKMSNIEGRVYEELYSPRALKQSTDRRIGTAVQLAQDLEQVGLEATTIEKSSSEGPDFIKLLLSSTVVSRHIVRTLIFYAIPGDSRGFVNKECLESARSTLASHNAISEKHKHEDVWSTYLNFAIINAPLTPFIVVFCHSIAFSDEHDLALLHGFVNSFGSAVQKTEVCAKLHKLCSVLHHVAKTYVEAKKAGSGALVQQQMSGGVGAEQTNNQWGIDQFDRYLNALELTPGFIGNATWPNGPVTGPDQRMSMTSNPENQVIMNLLEDDLSYLDMDTYFG</sequence>
<evidence type="ECO:0000259" key="4">
    <source>
        <dbReference type="PROSITE" id="PS50048"/>
    </source>
</evidence>
<dbReference type="PANTHER" id="PTHR46910">
    <property type="entry name" value="TRANSCRIPTION FACTOR PDR1"/>
    <property type="match status" value="1"/>
</dbReference>
<feature type="compositionally biased region" description="Polar residues" evidence="3">
    <location>
        <begin position="87"/>
        <end position="119"/>
    </location>
</feature>
<dbReference type="AlphaFoldDB" id="A0A6G1GB71"/>
<evidence type="ECO:0000256" key="3">
    <source>
        <dbReference type="SAM" id="MobiDB-lite"/>
    </source>
</evidence>
<dbReference type="SMART" id="SM00906">
    <property type="entry name" value="Fungal_trans"/>
    <property type="match status" value="1"/>
</dbReference>
<dbReference type="InterPro" id="IPR050987">
    <property type="entry name" value="AtrR-like"/>
</dbReference>
<keyword evidence="2" id="KW-0539">Nucleus</keyword>
<dbReference type="InterPro" id="IPR001138">
    <property type="entry name" value="Zn2Cys6_DnaBD"/>
</dbReference>
<dbReference type="Gene3D" id="4.10.240.10">
    <property type="entry name" value="Zn(2)-C6 fungal-type DNA-binding domain"/>
    <property type="match status" value="1"/>
</dbReference>
<evidence type="ECO:0000256" key="2">
    <source>
        <dbReference type="ARBA" id="ARBA00023242"/>
    </source>
</evidence>
<dbReference type="EMBL" id="ML975151">
    <property type="protein sequence ID" value="KAF1815338.1"/>
    <property type="molecule type" value="Genomic_DNA"/>
</dbReference>
<dbReference type="InterPro" id="IPR007219">
    <property type="entry name" value="XnlR_reg_dom"/>
</dbReference>
<dbReference type="GO" id="GO:0008270">
    <property type="term" value="F:zinc ion binding"/>
    <property type="evidence" value="ECO:0007669"/>
    <property type="project" value="InterPro"/>
</dbReference>
<dbReference type="Pfam" id="PF00172">
    <property type="entry name" value="Zn_clus"/>
    <property type="match status" value="1"/>
</dbReference>
<organism evidence="5">
    <name type="scientific">Eremomyces bilateralis CBS 781.70</name>
    <dbReference type="NCBI Taxonomy" id="1392243"/>
    <lineage>
        <taxon>Eukaryota</taxon>
        <taxon>Fungi</taxon>
        <taxon>Dikarya</taxon>
        <taxon>Ascomycota</taxon>
        <taxon>Pezizomycotina</taxon>
        <taxon>Dothideomycetes</taxon>
        <taxon>Dothideomycetes incertae sedis</taxon>
        <taxon>Eremomycetales</taxon>
        <taxon>Eremomycetaceae</taxon>
        <taxon>Eremomyces</taxon>
    </lineage>
</organism>
<evidence type="ECO:0000313" key="6">
    <source>
        <dbReference type="Proteomes" id="UP000504638"/>
    </source>
</evidence>
<proteinExistence type="predicted"/>
<dbReference type="InterPro" id="IPR036864">
    <property type="entry name" value="Zn2-C6_fun-type_DNA-bd_sf"/>
</dbReference>
<reference evidence="5 7" key="1">
    <citation type="submission" date="2020-01" db="EMBL/GenBank/DDBJ databases">
        <authorList>
            <consortium name="DOE Joint Genome Institute"/>
            <person name="Haridas S."/>
            <person name="Albert R."/>
            <person name="Binder M."/>
            <person name="Bloem J."/>
            <person name="Labutti K."/>
            <person name="Salamov A."/>
            <person name="Andreopoulos B."/>
            <person name="Baker S.E."/>
            <person name="Barry K."/>
            <person name="Bills G."/>
            <person name="Bluhm B.H."/>
            <person name="Cannon C."/>
            <person name="Castanera R."/>
            <person name="Culley D.E."/>
            <person name="Daum C."/>
            <person name="Ezra D."/>
            <person name="Gonzalez J.B."/>
            <person name="Henrissat B."/>
            <person name="Kuo A."/>
            <person name="Liang C."/>
            <person name="Lipzen A."/>
            <person name="Lutzoni F."/>
            <person name="Magnuson J."/>
            <person name="Mondo S."/>
            <person name="Nolan M."/>
            <person name="Ohm R."/>
            <person name="Pangilinan J."/>
            <person name="Park H.-J."/>
            <person name="Ramirez L."/>
            <person name="Alfaro M."/>
            <person name="Sun H."/>
            <person name="Tritt A."/>
            <person name="Yoshinaga Y."/>
            <person name="Zwiers L.-H."/>
            <person name="Turgeon B.G."/>
            <person name="Goodwin S.B."/>
            <person name="Spatafora J.W."/>
            <person name="Crous P.W."/>
            <person name="Grigoriev I.V."/>
        </authorList>
    </citation>
    <scope>NUCLEOTIDE SEQUENCE</scope>
    <source>
        <strain evidence="5 7">CBS 781.70</strain>
    </source>
</reference>
<evidence type="ECO:0000313" key="5">
    <source>
        <dbReference type="EMBL" id="KAF1815338.1"/>
    </source>
</evidence>
<dbReference type="PANTHER" id="PTHR46910:SF5">
    <property type="entry name" value="ZN(II)2CYS6 TRANSCRIPTION FACTOR (EUROFUNG)"/>
    <property type="match status" value="1"/>
</dbReference>